<dbReference type="OrthoDB" id="9794241at2"/>
<gene>
    <name evidence="1" type="ORF">CVS30_01700</name>
</gene>
<dbReference type="InterPro" id="IPR012808">
    <property type="entry name" value="CHP02453"/>
</dbReference>
<dbReference type="PANTHER" id="PTHR36452:SF1">
    <property type="entry name" value="DUF2461 DOMAIN-CONTAINING PROTEIN"/>
    <property type="match status" value="1"/>
</dbReference>
<dbReference type="NCBIfam" id="TIGR02453">
    <property type="entry name" value="TIGR02453 family protein"/>
    <property type="match status" value="1"/>
</dbReference>
<dbReference type="AlphaFoldDB" id="A0A2V5JIX3"/>
<sequence>MDTFDGIPVAALDFYERLEANNNRQWWLEHKDEYDGAVRLPLTALLSGLEPHFGPGKLFRPYRDMRLSSAAEPYKTAQGMFVSTFEGVGFYLQVSADGLLLGGGFHSTAPAQLSRFRAAVDASGSGKAVEAILAELLAAGFTIEGQKLKTVPRGFPKDHPRQELLKYKTLSASLTLGRPEWLSTRAAQERIANYWEQLRPLIGWITRYAAP</sequence>
<dbReference type="Pfam" id="PF09365">
    <property type="entry name" value="DUF2461"/>
    <property type="match status" value="1"/>
</dbReference>
<dbReference type="RefSeq" id="WP_110483582.1">
    <property type="nucleotide sequence ID" value="NZ_QJVC01000001.1"/>
</dbReference>
<keyword evidence="2" id="KW-1185">Reference proteome</keyword>
<name>A0A2V5JIX3_9MICC</name>
<evidence type="ECO:0000313" key="1">
    <source>
        <dbReference type="EMBL" id="PYI40257.1"/>
    </source>
</evidence>
<comment type="caution">
    <text evidence="1">The sequence shown here is derived from an EMBL/GenBank/DDBJ whole genome shotgun (WGS) entry which is preliminary data.</text>
</comment>
<reference evidence="1 2" key="1">
    <citation type="submission" date="2018-05" db="EMBL/GenBank/DDBJ databases">
        <title>Genetic diversity of glacier-inhabiting Cryobacterium bacteria in China and description of Cryobacterium mengkeensis sp. nov. and Arthrobacter glacialis sp. nov.</title>
        <authorList>
            <person name="Liu Q."/>
            <person name="Xin Y.-H."/>
        </authorList>
    </citation>
    <scope>NUCLEOTIDE SEQUENCE [LARGE SCALE GENOMIC DNA]</scope>
    <source>
        <strain evidence="1 2">B7</strain>
    </source>
</reference>
<proteinExistence type="predicted"/>
<evidence type="ECO:0000313" key="2">
    <source>
        <dbReference type="Proteomes" id="UP000247980"/>
    </source>
</evidence>
<dbReference type="PIRSF" id="PIRSF028451">
    <property type="entry name" value="UCP028451"/>
    <property type="match status" value="1"/>
</dbReference>
<dbReference type="Proteomes" id="UP000247980">
    <property type="component" value="Unassembled WGS sequence"/>
</dbReference>
<dbReference type="PANTHER" id="PTHR36452">
    <property type="entry name" value="CHROMOSOME 12, WHOLE GENOME SHOTGUN SEQUENCE"/>
    <property type="match status" value="1"/>
</dbReference>
<organism evidence="1 2">
    <name type="scientific">Arthrobacter psychrolactophilus</name>
    <dbReference type="NCBI Taxonomy" id="92442"/>
    <lineage>
        <taxon>Bacteria</taxon>
        <taxon>Bacillati</taxon>
        <taxon>Actinomycetota</taxon>
        <taxon>Actinomycetes</taxon>
        <taxon>Micrococcales</taxon>
        <taxon>Micrococcaceae</taxon>
        <taxon>Arthrobacter</taxon>
    </lineage>
</organism>
<dbReference type="EMBL" id="QJVC01000001">
    <property type="protein sequence ID" value="PYI40257.1"/>
    <property type="molecule type" value="Genomic_DNA"/>
</dbReference>
<protein>
    <submittedName>
        <fullName evidence="1">TIGR02453 family protein</fullName>
    </submittedName>
</protein>
<accession>A0A2V5JIX3</accession>
<dbReference type="InterPro" id="IPR015996">
    <property type="entry name" value="UCP028451"/>
</dbReference>